<proteinExistence type="predicted"/>
<evidence type="ECO:0000256" key="1">
    <source>
        <dbReference type="SAM" id="Phobius"/>
    </source>
</evidence>
<keyword evidence="3" id="KW-1185">Reference proteome</keyword>
<organism evidence="2 3">
    <name type="scientific">Aspergillus coremiiformis</name>
    <dbReference type="NCBI Taxonomy" id="138285"/>
    <lineage>
        <taxon>Eukaryota</taxon>
        <taxon>Fungi</taxon>
        <taxon>Dikarya</taxon>
        <taxon>Ascomycota</taxon>
        <taxon>Pezizomycotina</taxon>
        <taxon>Eurotiomycetes</taxon>
        <taxon>Eurotiomycetidae</taxon>
        <taxon>Eurotiales</taxon>
        <taxon>Aspergillaceae</taxon>
        <taxon>Aspergillus</taxon>
        <taxon>Aspergillus subgen. Circumdati</taxon>
    </lineage>
</organism>
<accession>A0A5N6ZEA3</accession>
<dbReference type="Proteomes" id="UP000327118">
    <property type="component" value="Unassembled WGS sequence"/>
</dbReference>
<reference evidence="3" key="1">
    <citation type="submission" date="2019-04" db="EMBL/GenBank/DDBJ databases">
        <title>Friends and foes A comparative genomics studyof 23 Aspergillus species from section Flavi.</title>
        <authorList>
            <consortium name="DOE Joint Genome Institute"/>
            <person name="Kjaerbolling I."/>
            <person name="Vesth T."/>
            <person name="Frisvad J.C."/>
            <person name="Nybo J.L."/>
            <person name="Theobald S."/>
            <person name="Kildgaard S."/>
            <person name="Isbrandt T."/>
            <person name="Kuo A."/>
            <person name="Sato A."/>
            <person name="Lyhne E.K."/>
            <person name="Kogle M.E."/>
            <person name="Wiebenga A."/>
            <person name="Kun R.S."/>
            <person name="Lubbers R.J."/>
            <person name="Makela M.R."/>
            <person name="Barry K."/>
            <person name="Chovatia M."/>
            <person name="Clum A."/>
            <person name="Daum C."/>
            <person name="Haridas S."/>
            <person name="He G."/>
            <person name="LaButti K."/>
            <person name="Lipzen A."/>
            <person name="Mondo S."/>
            <person name="Riley R."/>
            <person name="Salamov A."/>
            <person name="Simmons B.A."/>
            <person name="Magnuson J.K."/>
            <person name="Henrissat B."/>
            <person name="Mortensen U.H."/>
            <person name="Larsen T.O."/>
            <person name="Devries R.P."/>
            <person name="Grigoriev I.V."/>
            <person name="Machida M."/>
            <person name="Baker S.E."/>
            <person name="Andersen M.R."/>
        </authorList>
    </citation>
    <scope>NUCLEOTIDE SEQUENCE [LARGE SCALE GENOMIC DNA]</scope>
    <source>
        <strain evidence="3">CBS 553.77</strain>
    </source>
</reference>
<sequence>MTRLPWMPLNKRKVTHGTSASFYFDLFFVFFDVCLVLGHRGSVVFFFTEEKKRWEGQAALYRREVVFADVRYLASQREG</sequence>
<name>A0A5N6ZEA3_9EURO</name>
<evidence type="ECO:0000313" key="2">
    <source>
        <dbReference type="EMBL" id="KAE8355236.1"/>
    </source>
</evidence>
<keyword evidence="1" id="KW-0472">Membrane</keyword>
<keyword evidence="1" id="KW-0812">Transmembrane</keyword>
<dbReference type="EMBL" id="ML739056">
    <property type="protein sequence ID" value="KAE8355236.1"/>
    <property type="molecule type" value="Genomic_DNA"/>
</dbReference>
<dbReference type="AlphaFoldDB" id="A0A5N6ZEA3"/>
<protein>
    <submittedName>
        <fullName evidence="2">Uncharacterized protein</fullName>
    </submittedName>
</protein>
<gene>
    <name evidence="2" type="ORF">BDV28DRAFT_129376</name>
</gene>
<feature type="transmembrane region" description="Helical" evidence="1">
    <location>
        <begin position="20"/>
        <end position="47"/>
    </location>
</feature>
<evidence type="ECO:0000313" key="3">
    <source>
        <dbReference type="Proteomes" id="UP000327118"/>
    </source>
</evidence>
<keyword evidence="1" id="KW-1133">Transmembrane helix</keyword>